<evidence type="ECO:0000313" key="2">
    <source>
        <dbReference type="EMBL" id="RNB68465.1"/>
    </source>
</evidence>
<keyword evidence="1" id="KW-0472">Membrane</keyword>
<dbReference type="EMBL" id="RHHR01000044">
    <property type="protein sequence ID" value="RNB68465.1"/>
    <property type="molecule type" value="Genomic_DNA"/>
</dbReference>
<name>A0A3M8C0N6_9BACL</name>
<keyword evidence="3" id="KW-1185">Reference proteome</keyword>
<keyword evidence="1" id="KW-0812">Transmembrane</keyword>
<dbReference type="OrthoDB" id="2086750at2"/>
<sequence>MSRNWIVFLLHLVPFTYTGMAWDAYDHRLYGYFIAFILFCLLAYLQKSILLLFMGNLLSTGFSYVLAARYLLEYQHFFKPCGVIGTLIVESVIWFFLQLLIFCLARFRQE</sequence>
<comment type="caution">
    <text evidence="2">The sequence shown here is derived from an EMBL/GenBank/DDBJ whole genome shotgun (WGS) entry which is preliminary data.</text>
</comment>
<dbReference type="AlphaFoldDB" id="A0A3M8C0N6"/>
<dbReference type="RefSeq" id="WP_122910765.1">
    <property type="nucleotide sequence ID" value="NZ_CBCSBE010000014.1"/>
</dbReference>
<reference evidence="2 3" key="1">
    <citation type="submission" date="2018-10" db="EMBL/GenBank/DDBJ databases">
        <title>Phylogenomics of Brevibacillus.</title>
        <authorList>
            <person name="Dunlap C."/>
        </authorList>
    </citation>
    <scope>NUCLEOTIDE SEQUENCE [LARGE SCALE GENOMIC DNA]</scope>
    <source>
        <strain evidence="2 3">JCM 12215</strain>
    </source>
</reference>
<feature type="transmembrane region" description="Helical" evidence="1">
    <location>
        <begin position="50"/>
        <end position="72"/>
    </location>
</feature>
<proteinExistence type="predicted"/>
<evidence type="ECO:0000313" key="3">
    <source>
        <dbReference type="Proteomes" id="UP000282028"/>
    </source>
</evidence>
<organism evidence="2 3">
    <name type="scientific">Brevibacillus invocatus</name>
    <dbReference type="NCBI Taxonomy" id="173959"/>
    <lineage>
        <taxon>Bacteria</taxon>
        <taxon>Bacillati</taxon>
        <taxon>Bacillota</taxon>
        <taxon>Bacilli</taxon>
        <taxon>Bacillales</taxon>
        <taxon>Paenibacillaceae</taxon>
        <taxon>Brevibacillus</taxon>
    </lineage>
</organism>
<dbReference type="Proteomes" id="UP000282028">
    <property type="component" value="Unassembled WGS sequence"/>
</dbReference>
<feature type="transmembrane region" description="Helical" evidence="1">
    <location>
        <begin position="84"/>
        <end position="105"/>
    </location>
</feature>
<keyword evidence="1" id="KW-1133">Transmembrane helix</keyword>
<protein>
    <submittedName>
        <fullName evidence="2">Uncharacterized protein</fullName>
    </submittedName>
</protein>
<gene>
    <name evidence="2" type="ORF">EDM52_20295</name>
</gene>
<evidence type="ECO:0000256" key="1">
    <source>
        <dbReference type="SAM" id="Phobius"/>
    </source>
</evidence>
<feature type="transmembrane region" description="Helical" evidence="1">
    <location>
        <begin position="28"/>
        <end position="45"/>
    </location>
</feature>
<accession>A0A3M8C0N6</accession>